<dbReference type="GeneID" id="54357084"/>
<dbReference type="AlphaFoldDB" id="A0A6J3MBU5"/>
<proteinExistence type="predicted"/>
<accession>A0A6J3MBU5</accession>
<dbReference type="Proteomes" id="UP000504637">
    <property type="component" value="Unplaced"/>
</dbReference>
<keyword evidence="1" id="KW-1185">Reference proteome</keyword>
<reference evidence="2" key="2">
    <citation type="submission" date="2020-04" db="EMBL/GenBank/DDBJ databases">
        <authorList>
            <consortium name="NCBI Genome Project"/>
        </authorList>
    </citation>
    <scope>NUCLEOTIDE SEQUENCE</scope>
    <source>
        <strain evidence="2">CBS 342.82</strain>
    </source>
</reference>
<protein>
    <submittedName>
        <fullName evidence="2">Uncharacterized protein</fullName>
    </submittedName>
</protein>
<name>A0A6J3MBU5_9PEZI</name>
<organism evidence="2">
    <name type="scientific">Dissoconium aciculare CBS 342.82</name>
    <dbReference type="NCBI Taxonomy" id="1314786"/>
    <lineage>
        <taxon>Eukaryota</taxon>
        <taxon>Fungi</taxon>
        <taxon>Dikarya</taxon>
        <taxon>Ascomycota</taxon>
        <taxon>Pezizomycotina</taxon>
        <taxon>Dothideomycetes</taxon>
        <taxon>Dothideomycetidae</taxon>
        <taxon>Mycosphaerellales</taxon>
        <taxon>Dissoconiaceae</taxon>
        <taxon>Dissoconium</taxon>
    </lineage>
</organism>
<reference evidence="2" key="1">
    <citation type="submission" date="2020-01" db="EMBL/GenBank/DDBJ databases">
        <authorList>
            <consortium name="DOE Joint Genome Institute"/>
            <person name="Haridas S."/>
            <person name="Albert R."/>
            <person name="Binder M."/>
            <person name="Bloem J."/>
            <person name="Labutti K."/>
            <person name="Salamov A."/>
            <person name="Andreopoulos B."/>
            <person name="Baker S.E."/>
            <person name="Barry K."/>
            <person name="Bills G."/>
            <person name="Bluhm B.H."/>
            <person name="Cannon C."/>
            <person name="Castanera R."/>
            <person name="Culley D.E."/>
            <person name="Daum C."/>
            <person name="Ezra D."/>
            <person name="Gonzalez J.B."/>
            <person name="Henrissat B."/>
            <person name="Kuo A."/>
            <person name="Liang C."/>
            <person name="Lipzen A."/>
            <person name="Lutzoni F."/>
            <person name="Magnuson J."/>
            <person name="Mondo S."/>
            <person name="Nolan M."/>
            <person name="Ohm R."/>
            <person name="Pangilinan J."/>
            <person name="Park H.-J."/>
            <person name="Ramirez L."/>
            <person name="Alfaro M."/>
            <person name="Sun H."/>
            <person name="Tritt A."/>
            <person name="Yoshinaga Y."/>
            <person name="Zwiers L.-H."/>
            <person name="Turgeon B.G."/>
            <person name="Goodwin S.B."/>
            <person name="Spatafora J.W."/>
            <person name="Crous P.W."/>
            <person name="Grigoriev I.V."/>
        </authorList>
    </citation>
    <scope>NUCLEOTIDE SEQUENCE</scope>
    <source>
        <strain evidence="2">CBS 342.82</strain>
    </source>
</reference>
<sequence>MYRSIRRKSRGCHYPHSPHRFELPTIVKGLSSPSQVLTSAQVGLAAAARQPERYQKLAVIDAIKAMYHLDWSACARRPFFACDMMYAPGLLRRASPVVSGSHVVANRTRRCFVGRMLSNVYSFVSCLSMKEWPCVADLDRHVFVVRAAEGNGRACVSQRMLLL</sequence>
<dbReference type="RefSeq" id="XP_033462532.1">
    <property type="nucleotide sequence ID" value="XM_033599285.1"/>
</dbReference>
<evidence type="ECO:0000313" key="1">
    <source>
        <dbReference type="Proteomes" id="UP000504637"/>
    </source>
</evidence>
<reference evidence="2" key="3">
    <citation type="submission" date="2025-08" db="UniProtKB">
        <authorList>
            <consortium name="RefSeq"/>
        </authorList>
    </citation>
    <scope>IDENTIFICATION</scope>
    <source>
        <strain evidence="2">CBS 342.82</strain>
    </source>
</reference>
<gene>
    <name evidence="2" type="ORF">K489DRAFT_159283</name>
</gene>
<evidence type="ECO:0000313" key="2">
    <source>
        <dbReference type="RefSeq" id="XP_033462532.1"/>
    </source>
</evidence>